<dbReference type="AlphaFoldDB" id="A0A2Z6QJ61"/>
<evidence type="ECO:0000256" key="1">
    <source>
        <dbReference type="SAM" id="Coils"/>
    </source>
</evidence>
<keyword evidence="4" id="KW-1185">Reference proteome</keyword>
<dbReference type="Pfam" id="PF18803">
    <property type="entry name" value="CxC2"/>
    <property type="match status" value="1"/>
</dbReference>
<dbReference type="InterPro" id="IPR040521">
    <property type="entry name" value="KDZ"/>
</dbReference>
<dbReference type="Pfam" id="PF18758">
    <property type="entry name" value="KDZ"/>
    <property type="match status" value="1"/>
</dbReference>
<dbReference type="CDD" id="cd19757">
    <property type="entry name" value="Bbox1"/>
    <property type="match status" value="1"/>
</dbReference>
<dbReference type="PANTHER" id="PTHR33096">
    <property type="entry name" value="CXC2 DOMAIN-CONTAINING PROTEIN"/>
    <property type="match status" value="1"/>
</dbReference>
<evidence type="ECO:0000259" key="2">
    <source>
        <dbReference type="Pfam" id="PF18803"/>
    </source>
</evidence>
<evidence type="ECO:0000313" key="3">
    <source>
        <dbReference type="EMBL" id="GBB84844.1"/>
    </source>
</evidence>
<dbReference type="EMBL" id="BEXD01000160">
    <property type="protein sequence ID" value="GBB84844.1"/>
    <property type="molecule type" value="Genomic_DNA"/>
</dbReference>
<name>A0A2Z6QJ61_9GLOM</name>
<evidence type="ECO:0000313" key="4">
    <source>
        <dbReference type="Proteomes" id="UP000247702"/>
    </source>
</evidence>
<comment type="caution">
    <text evidence="3">The sequence shown here is derived from an EMBL/GenBank/DDBJ whole genome shotgun (WGS) entry which is preliminary data.</text>
</comment>
<keyword evidence="1" id="KW-0175">Coiled coil</keyword>
<organism evidence="3 4">
    <name type="scientific">Rhizophagus clarus</name>
    <dbReference type="NCBI Taxonomy" id="94130"/>
    <lineage>
        <taxon>Eukaryota</taxon>
        <taxon>Fungi</taxon>
        <taxon>Fungi incertae sedis</taxon>
        <taxon>Mucoromycota</taxon>
        <taxon>Glomeromycotina</taxon>
        <taxon>Glomeromycetes</taxon>
        <taxon>Glomerales</taxon>
        <taxon>Glomeraceae</taxon>
        <taxon>Rhizophagus</taxon>
    </lineage>
</organism>
<gene>
    <name evidence="3" type="ORF">RclHR1_11410002</name>
</gene>
<accession>A0A2Z6QJ61</accession>
<sequence>MLIFIIVGDNRKINLILLFYLFAMNKGISSRKGKMKYKSYLVSSNKKNARKVVINRYAKGNNKYRITNKFEKPVNNSDEMLDDEITNKNEWMDIDISEDEEFNSIKNTYKNAQKFLSENWKKISSKISNIMIENNAIDENSKCIRCGLPAICRCLDCGSNVYFCLKCSDLFHKDINLFHRKLSMNNNICEETVKLPQLCMKNCEHEIKEILVINLKGAFKVEFPVCEGKIDTLIRHKLFPSTPVNPQVAFPFVILDIYQELLLEAHVPYLSFCQVLESLFYNQNITKNIYYLFKSAFHQYLGLKTMIENTIIKLFDNKSRLNCPACPLLDTTLKLLQPEEKNSKVIIALDANFQLKRMKSAGSDIGERLIDELFILNQNKYDDWAQSSINIRSSSNNINNILGKNYQTSVCNNHFKAADQTRANIKSNYLNDTGIFGSTCRHGIPLKFINLKEIGERFSLAKFLLLDLQNLFNEDSSTFIVLYDIACRLHSYVERNESSLFSSRYRFDWCLSIFHSYAHSKKCQLKYHPRSCNSIDLTDGKSLERLDILEKAIQHVSQKMINNLAYTLVKRLKNAKKIMNESSNILKEIQEEHGVDENTILYCIQYQKESDFVFKQHLVEDEKYFSYLMELHRYEEEISHTNSERSLESLKKSRSSCVKKIEKCETDLDIAESKRWNPFDPNYFQYLYDYCKRNLDLIVDKLKILRNEYIFKNSQLYNRDHKGYKLALKIKSNIGNISKQIELNIVKYSYFKSLIPEGLLCENYPEVTFKEIINHTSNFWKILVSTDDKIKIPRIVIFNSIKNSKEEIILIKQELDRLHDFWINQKLRGMIYILSKYYRYIIKNLENHQDALRQIDKENNVLVDFPIYDIINEIEEDNILKGNLEENLRELEIFIDKENANYEKKNNRRGKYSRI</sequence>
<feature type="coiled-coil region" evidence="1">
    <location>
        <begin position="881"/>
        <end position="908"/>
    </location>
</feature>
<dbReference type="PANTHER" id="PTHR33096:SF1">
    <property type="entry name" value="CXC1-LIKE CYSTEINE CLUSTER ASSOCIATED WITH KDZ TRANSPOSASES DOMAIN-CONTAINING PROTEIN"/>
    <property type="match status" value="1"/>
</dbReference>
<dbReference type="Proteomes" id="UP000247702">
    <property type="component" value="Unassembled WGS sequence"/>
</dbReference>
<dbReference type="InterPro" id="IPR041457">
    <property type="entry name" value="CxC2_KDZ-assoc"/>
</dbReference>
<feature type="domain" description="CxC2-like cysteine cluster KDZ transposase-associated" evidence="2">
    <location>
        <begin position="199"/>
        <end position="282"/>
    </location>
</feature>
<reference evidence="3 4" key="1">
    <citation type="submission" date="2017-11" db="EMBL/GenBank/DDBJ databases">
        <title>The genome of Rhizophagus clarus HR1 reveals common genetic basis of auxotrophy among arbuscular mycorrhizal fungi.</title>
        <authorList>
            <person name="Kobayashi Y."/>
        </authorList>
    </citation>
    <scope>NUCLEOTIDE SEQUENCE [LARGE SCALE GENOMIC DNA]</scope>
    <source>
        <strain evidence="3 4">HR1</strain>
    </source>
</reference>
<proteinExistence type="predicted"/>
<protein>
    <recommendedName>
        <fullName evidence="2">CxC2-like cysteine cluster KDZ transposase-associated domain-containing protein</fullName>
    </recommendedName>
</protein>